<name>A0ABR1JFP4_9AGAR</name>
<evidence type="ECO:0000256" key="1">
    <source>
        <dbReference type="ARBA" id="ARBA00005964"/>
    </source>
</evidence>
<feature type="signal peptide" evidence="3">
    <location>
        <begin position="1"/>
        <end position="22"/>
    </location>
</feature>
<dbReference type="SUPFAM" id="SSF53474">
    <property type="entry name" value="alpha/beta-Hydrolases"/>
    <property type="match status" value="1"/>
</dbReference>
<dbReference type="EC" id="3.1.1.-" evidence="3"/>
<dbReference type="InterPro" id="IPR029058">
    <property type="entry name" value="AB_hydrolase_fold"/>
</dbReference>
<evidence type="ECO:0000313" key="6">
    <source>
        <dbReference type="Proteomes" id="UP001498398"/>
    </source>
</evidence>
<dbReference type="InterPro" id="IPR050309">
    <property type="entry name" value="Type-B_Carboxylest/Lipase"/>
</dbReference>
<dbReference type="Gene3D" id="3.40.50.1820">
    <property type="entry name" value="alpha/beta hydrolase"/>
    <property type="match status" value="1"/>
</dbReference>
<keyword evidence="6" id="KW-1185">Reference proteome</keyword>
<keyword evidence="2 3" id="KW-0378">Hydrolase</keyword>
<dbReference type="PROSITE" id="PS00941">
    <property type="entry name" value="CARBOXYLESTERASE_B_2"/>
    <property type="match status" value="1"/>
</dbReference>
<organism evidence="5 6">
    <name type="scientific">Marasmiellus scandens</name>
    <dbReference type="NCBI Taxonomy" id="2682957"/>
    <lineage>
        <taxon>Eukaryota</taxon>
        <taxon>Fungi</taxon>
        <taxon>Dikarya</taxon>
        <taxon>Basidiomycota</taxon>
        <taxon>Agaricomycotina</taxon>
        <taxon>Agaricomycetes</taxon>
        <taxon>Agaricomycetidae</taxon>
        <taxon>Agaricales</taxon>
        <taxon>Marasmiineae</taxon>
        <taxon>Omphalotaceae</taxon>
        <taxon>Marasmiellus</taxon>
    </lineage>
</organism>
<sequence length="599" mass="66554">MFMLSGLHHLLWIILSTFSAFALSTSTCQWDPYQFALRTSPVSTQDVPSVTISSGTTYIGTILKEDSWPQAIEAFRGIPYTLPPTGDRRFREAMPIEKTNETVEAKAFGPRCPGKQFIQIPGADLPEDEDCLTLNVFRPLQSGAGQGSKELLPVALYIHGGAFNRGTAAMHNTTSMIAWSESPFIAVSFNYRIGALGFLPSNITAKEGILNLGLKDQVLVMKWVQENIAAFGGDPNQVTLFGLSAGAHSIGHHLMNYKNPSLFHRVIIESGAPTSRAVYPYDATLHETQFTEFLVEAGCADFASANDTLSCLRAQPSATIMDAQVTIFQKYNPALTWAFQPVIDGPVDPQHGIISQRPIDEWASGLRNRVSIMTGFSTNEGSSYVPANTSTPEEFRAFFKTLVPKLTDEDLDRIEELYLDPSTDPSSPYVDTRNLTAIAVGPQFKRVERAYANYAYICPVRQTVNLASHTQAEPVYLYHWALNQTVRNGANHGDHMGYQTMNQDILDISETQREMAETLHAYWTSFITMGDPNKLGGRRAGRVRWVRYDREDPKVMVFGEGNDERAGGDGLGVIAKMQEDEWSREECEFWWGKVGLSET</sequence>
<dbReference type="InterPro" id="IPR002018">
    <property type="entry name" value="CarbesteraseB"/>
</dbReference>
<keyword evidence="3" id="KW-0732">Signal</keyword>
<feature type="domain" description="Carboxylesterase type B" evidence="4">
    <location>
        <begin position="48"/>
        <end position="563"/>
    </location>
</feature>
<dbReference type="EMBL" id="JBANRG010000015">
    <property type="protein sequence ID" value="KAK7460527.1"/>
    <property type="molecule type" value="Genomic_DNA"/>
</dbReference>
<proteinExistence type="inferred from homology"/>
<dbReference type="InterPro" id="IPR019826">
    <property type="entry name" value="Carboxylesterase_B_AS"/>
</dbReference>
<dbReference type="InterPro" id="IPR019819">
    <property type="entry name" value="Carboxylesterase_B_CS"/>
</dbReference>
<dbReference type="PANTHER" id="PTHR11559">
    <property type="entry name" value="CARBOXYLESTERASE"/>
    <property type="match status" value="1"/>
</dbReference>
<dbReference type="Pfam" id="PF00135">
    <property type="entry name" value="COesterase"/>
    <property type="match status" value="1"/>
</dbReference>
<evidence type="ECO:0000256" key="2">
    <source>
        <dbReference type="ARBA" id="ARBA00022801"/>
    </source>
</evidence>
<dbReference type="PROSITE" id="PS00122">
    <property type="entry name" value="CARBOXYLESTERASE_B_1"/>
    <property type="match status" value="1"/>
</dbReference>
<evidence type="ECO:0000259" key="4">
    <source>
        <dbReference type="Pfam" id="PF00135"/>
    </source>
</evidence>
<reference evidence="5 6" key="1">
    <citation type="submission" date="2024-01" db="EMBL/GenBank/DDBJ databases">
        <title>A draft genome for the cacao thread blight pathogen Marasmiellus scandens.</title>
        <authorList>
            <person name="Baruah I.K."/>
            <person name="Leung J."/>
            <person name="Bukari Y."/>
            <person name="Amoako-Attah I."/>
            <person name="Meinhardt L.W."/>
            <person name="Bailey B.A."/>
            <person name="Cohen S.P."/>
        </authorList>
    </citation>
    <scope>NUCLEOTIDE SEQUENCE [LARGE SCALE GENOMIC DNA]</scope>
    <source>
        <strain evidence="5 6">GH-19</strain>
    </source>
</reference>
<protein>
    <recommendedName>
        <fullName evidence="3">Carboxylic ester hydrolase</fullName>
        <ecNumber evidence="3">3.1.1.-</ecNumber>
    </recommendedName>
</protein>
<evidence type="ECO:0000256" key="3">
    <source>
        <dbReference type="RuleBase" id="RU361235"/>
    </source>
</evidence>
<dbReference type="Proteomes" id="UP001498398">
    <property type="component" value="Unassembled WGS sequence"/>
</dbReference>
<gene>
    <name evidence="5" type="ORF">VKT23_009247</name>
</gene>
<comment type="similarity">
    <text evidence="1 3">Belongs to the type-B carboxylesterase/lipase family.</text>
</comment>
<accession>A0ABR1JFP4</accession>
<comment type="caution">
    <text evidence="5">The sequence shown here is derived from an EMBL/GenBank/DDBJ whole genome shotgun (WGS) entry which is preliminary data.</text>
</comment>
<feature type="chain" id="PRO_5045011195" description="Carboxylic ester hydrolase" evidence="3">
    <location>
        <begin position="23"/>
        <end position="599"/>
    </location>
</feature>
<evidence type="ECO:0000313" key="5">
    <source>
        <dbReference type="EMBL" id="KAK7460527.1"/>
    </source>
</evidence>